<gene>
    <name evidence="2" type="ORF">AABB31_01465</name>
</gene>
<name>A0AAN0MD53_9RHOB</name>
<evidence type="ECO:0000313" key="2">
    <source>
        <dbReference type="EMBL" id="WZU65801.2"/>
    </source>
</evidence>
<dbReference type="PANTHER" id="PTHR35272">
    <property type="entry name" value="THIOL:DISULFIDE INTERCHANGE PROTEIN DSBC-RELATED"/>
    <property type="match status" value="1"/>
</dbReference>
<dbReference type="GO" id="GO:0016491">
    <property type="term" value="F:oxidoreductase activity"/>
    <property type="evidence" value="ECO:0007669"/>
    <property type="project" value="InterPro"/>
</dbReference>
<reference evidence="2 3" key="2">
    <citation type="submission" date="2024-08" db="EMBL/GenBank/DDBJ databases">
        <title>Phylogenomic analyses of a clade within the roseobacter group suggest taxonomic reassignments of species of the genera Aestuariivita, Citreicella, Loktanella, Nautella, Pelagibaca, Ruegeria, Thalassobius, Thiobacimonas and Tropicibacter, and the proposal o.</title>
        <authorList>
            <person name="Jeon C.O."/>
        </authorList>
    </citation>
    <scope>NUCLEOTIDE SEQUENCE [LARGE SCALE GENOMIC DNA]</scope>
    <source>
        <strain evidence="2 3">SS1-5</strain>
        <plasmid evidence="2 3">pSS1-5</plasmid>
    </source>
</reference>
<dbReference type="AlphaFoldDB" id="A0AAN0MD53"/>
<reference evidence="3" key="1">
    <citation type="submission" date="2024-04" db="EMBL/GenBank/DDBJ databases">
        <title>Phylogenomic analyses of a clade within the roseobacter group suggest taxonomic reassignments of species of the genera Aestuariivita, Citreicella, Loktanella, Nautella, Pelagibaca, Ruegeria, Thalassobius, Thiobacimonas and Tropicibacter, and the proposal o.</title>
        <authorList>
            <person name="Jeon C.O."/>
        </authorList>
    </citation>
    <scope>NUCLEOTIDE SEQUENCE [LARGE SCALE GENOMIC DNA]</scope>
    <source>
        <strain evidence="3">SS1-5</strain>
        <plasmid evidence="3">pSS1-5</plasmid>
    </source>
</reference>
<dbReference type="RefSeq" id="WP_373634744.1">
    <property type="nucleotide sequence ID" value="NZ_CP151764.2"/>
</dbReference>
<evidence type="ECO:0000259" key="1">
    <source>
        <dbReference type="Pfam" id="PF01323"/>
    </source>
</evidence>
<dbReference type="Proteomes" id="UP001470809">
    <property type="component" value="Plasmid pSS1-5"/>
</dbReference>
<protein>
    <submittedName>
        <fullName evidence="2">DsbA family protein</fullName>
    </submittedName>
</protein>
<dbReference type="KEGG" id="yrh:AABB31_01465"/>
<dbReference type="Pfam" id="PF01323">
    <property type="entry name" value="DSBA"/>
    <property type="match status" value="1"/>
</dbReference>
<dbReference type="Gene3D" id="3.40.30.10">
    <property type="entry name" value="Glutaredoxin"/>
    <property type="match status" value="1"/>
</dbReference>
<sequence length="189" mass="20683">MERLEEERLALAAQEQVTRIAAKSDLLFADEAIRIVEFVDYRCGYCARGAADVATLSEVEQRAIRIVELPILGEASTDLAKVALGVRNTAGEDAYRAFHFAVFERAGRVGSRALALRLAEELGHDRAAIDRASLAPDVAEEINRNLALARSLGISGTPAFVSPTKLHEGLMELAELRQIINDEEKPNDQ</sequence>
<keyword evidence="3" id="KW-1185">Reference proteome</keyword>
<geneLocation type="plasmid" evidence="2 3">
    <name>pSS1-5</name>
</geneLocation>
<organism evidence="2 3">
    <name type="scientific">Yoonia rhodophyticola</name>
    <dbReference type="NCBI Taxonomy" id="3137370"/>
    <lineage>
        <taxon>Bacteria</taxon>
        <taxon>Pseudomonadati</taxon>
        <taxon>Pseudomonadota</taxon>
        <taxon>Alphaproteobacteria</taxon>
        <taxon>Rhodobacterales</taxon>
        <taxon>Paracoccaceae</taxon>
        <taxon>Yoonia</taxon>
    </lineage>
</organism>
<feature type="domain" description="DSBA-like thioredoxin" evidence="1">
    <location>
        <begin position="35"/>
        <end position="166"/>
    </location>
</feature>
<dbReference type="PANTHER" id="PTHR35272:SF3">
    <property type="entry name" value="THIOL:DISULFIDE INTERCHANGE PROTEIN DSBC"/>
    <property type="match status" value="1"/>
</dbReference>
<dbReference type="InterPro" id="IPR051470">
    <property type="entry name" value="Thiol:disulfide_interchange"/>
</dbReference>
<dbReference type="EMBL" id="CP151764">
    <property type="protein sequence ID" value="WZU65801.2"/>
    <property type="molecule type" value="Genomic_DNA"/>
</dbReference>
<evidence type="ECO:0000313" key="3">
    <source>
        <dbReference type="Proteomes" id="UP001470809"/>
    </source>
</evidence>
<accession>A0AAN0MD53</accession>
<proteinExistence type="predicted"/>
<keyword evidence="2" id="KW-0614">Plasmid</keyword>
<dbReference type="SUPFAM" id="SSF52833">
    <property type="entry name" value="Thioredoxin-like"/>
    <property type="match status" value="1"/>
</dbReference>
<dbReference type="InterPro" id="IPR036249">
    <property type="entry name" value="Thioredoxin-like_sf"/>
</dbReference>
<dbReference type="InterPro" id="IPR001853">
    <property type="entry name" value="DSBA-like_thioredoxin_dom"/>
</dbReference>